<dbReference type="PANTHER" id="PTHR30337">
    <property type="entry name" value="COMPONENT OF ATP-DEPENDENT DSDNA EXONUCLEASE"/>
    <property type="match status" value="1"/>
</dbReference>
<dbReference type="RefSeq" id="WP_379053134.1">
    <property type="nucleotide sequence ID" value="NZ_JBHUIK010000006.1"/>
</dbReference>
<dbReference type="PANTHER" id="PTHR30337:SF7">
    <property type="entry name" value="PHOSPHOESTERASE"/>
    <property type="match status" value="1"/>
</dbReference>
<gene>
    <name evidence="3" type="ORF">ACFSKK_21385</name>
</gene>
<dbReference type="Proteomes" id="UP001597318">
    <property type="component" value="Unassembled WGS sequence"/>
</dbReference>
<dbReference type="Gene3D" id="3.60.21.10">
    <property type="match status" value="1"/>
</dbReference>
<sequence length="412" mass="48201">MSSIKFIHAADLHLDSPFIGLKHMPSNLFERVRESTFLSFSRMISLAIEREVDFLLLSGDLYDEDERSLKAQLKLKREFERLEQAEIQVYIIHGNHDHMSGKWIDLKWPENVHVFSSHSVEMKEYRKNDIPLAYIYGYSYPTRSLQENITSQYIKKENPSVYHIGMLHGSIEGSQEHDVYCPFKLHELIDKEFNYWALGHIHKRQILYENHQVIAYSGNIQGRHRKETGEKGCYLVELEEGETKSTFVSTEEILWEDVEISIDGLHHFSELLNKCETAIESIQMKAQPTCLTIALTGAGSLANTLQQQDIAQDIIDIFNERAEEHENFVWIVKLINKTYKKGIDAPKLSTFYTDLQKTVDDYHSFEEVINPLIKHPVYRKYFKEYTLEEQKQLLKEAEKLLQNELLQQGEIK</sequence>
<dbReference type="EMBL" id="JBHUIK010000006">
    <property type="protein sequence ID" value="MFD2216231.1"/>
    <property type="molecule type" value="Genomic_DNA"/>
</dbReference>
<evidence type="ECO:0000313" key="4">
    <source>
        <dbReference type="Proteomes" id="UP001597318"/>
    </source>
</evidence>
<dbReference type="InterPro" id="IPR029052">
    <property type="entry name" value="Metallo-depent_PP-like"/>
</dbReference>
<keyword evidence="3" id="KW-0269">Exonuclease</keyword>
<dbReference type="InterPro" id="IPR014576">
    <property type="entry name" value="Pesterase_YhaO"/>
</dbReference>
<reference evidence="4" key="1">
    <citation type="journal article" date="2019" name="Int. J. Syst. Evol. Microbiol.">
        <title>The Global Catalogue of Microorganisms (GCM) 10K type strain sequencing project: providing services to taxonomists for standard genome sequencing and annotation.</title>
        <authorList>
            <consortium name="The Broad Institute Genomics Platform"/>
            <consortium name="The Broad Institute Genome Sequencing Center for Infectious Disease"/>
            <person name="Wu L."/>
            <person name="Ma J."/>
        </authorList>
    </citation>
    <scope>NUCLEOTIDE SEQUENCE [LARGE SCALE GENOMIC DNA]</scope>
    <source>
        <strain evidence="4">CGMCC 1.15474</strain>
    </source>
</reference>
<keyword evidence="4" id="KW-1185">Reference proteome</keyword>
<dbReference type="CDD" id="cd00840">
    <property type="entry name" value="MPP_Mre11_N"/>
    <property type="match status" value="1"/>
</dbReference>
<dbReference type="SUPFAM" id="SSF56300">
    <property type="entry name" value="Metallo-dependent phosphatases"/>
    <property type="match status" value="1"/>
</dbReference>
<feature type="domain" description="Calcineurin-like phosphoesterase" evidence="2">
    <location>
        <begin position="4"/>
        <end position="203"/>
    </location>
</feature>
<evidence type="ECO:0000313" key="3">
    <source>
        <dbReference type="EMBL" id="MFD2216231.1"/>
    </source>
</evidence>
<accession>A0ABW5C558</accession>
<dbReference type="Pfam" id="PF00149">
    <property type="entry name" value="Metallophos"/>
    <property type="match status" value="1"/>
</dbReference>
<evidence type="ECO:0000259" key="2">
    <source>
        <dbReference type="Pfam" id="PF00149"/>
    </source>
</evidence>
<organism evidence="3 4">
    <name type="scientific">Metabacillus endolithicus</name>
    <dbReference type="NCBI Taxonomy" id="1535204"/>
    <lineage>
        <taxon>Bacteria</taxon>
        <taxon>Bacillati</taxon>
        <taxon>Bacillota</taxon>
        <taxon>Bacilli</taxon>
        <taxon>Bacillales</taxon>
        <taxon>Bacillaceae</taxon>
        <taxon>Metabacillus</taxon>
    </lineage>
</organism>
<evidence type="ECO:0000256" key="1">
    <source>
        <dbReference type="ARBA" id="ARBA00022801"/>
    </source>
</evidence>
<dbReference type="InterPro" id="IPR041796">
    <property type="entry name" value="Mre11_N"/>
</dbReference>
<proteinExistence type="predicted"/>
<name>A0ABW5C558_9BACI</name>
<dbReference type="InterPro" id="IPR050535">
    <property type="entry name" value="DNA_Repair-Maintenance_Comp"/>
</dbReference>
<keyword evidence="3" id="KW-0540">Nuclease</keyword>
<keyword evidence="1" id="KW-0378">Hydrolase</keyword>
<dbReference type="PIRSF" id="PIRSF033091">
    <property type="entry name" value="Pesterase_YhaO"/>
    <property type="match status" value="1"/>
</dbReference>
<dbReference type="InterPro" id="IPR004843">
    <property type="entry name" value="Calcineurin-like_PHP"/>
</dbReference>
<protein>
    <submittedName>
        <fullName evidence="3">Exonuclease SbcCD subunit D</fullName>
    </submittedName>
</protein>
<dbReference type="GO" id="GO:0004527">
    <property type="term" value="F:exonuclease activity"/>
    <property type="evidence" value="ECO:0007669"/>
    <property type="project" value="UniProtKB-KW"/>
</dbReference>
<comment type="caution">
    <text evidence="3">The sequence shown here is derived from an EMBL/GenBank/DDBJ whole genome shotgun (WGS) entry which is preliminary data.</text>
</comment>